<evidence type="ECO:0000313" key="3">
    <source>
        <dbReference type="Proteomes" id="UP000276215"/>
    </source>
</evidence>
<dbReference type="Proteomes" id="UP000276215">
    <property type="component" value="Unassembled WGS sequence"/>
</dbReference>
<accession>A0A3N4JE92</accession>
<keyword evidence="3" id="KW-1185">Reference proteome</keyword>
<name>A0A3N4JE92_9PEZI</name>
<dbReference type="AlphaFoldDB" id="A0A3N4JE92"/>
<feature type="transmembrane region" description="Helical" evidence="1">
    <location>
        <begin position="86"/>
        <end position="106"/>
    </location>
</feature>
<dbReference type="EMBL" id="ML120427">
    <property type="protein sequence ID" value="RPA95298.1"/>
    <property type="molecule type" value="Genomic_DNA"/>
</dbReference>
<evidence type="ECO:0000256" key="1">
    <source>
        <dbReference type="SAM" id="Phobius"/>
    </source>
</evidence>
<keyword evidence="1" id="KW-0472">Membrane</keyword>
<feature type="transmembrane region" description="Helical" evidence="1">
    <location>
        <begin position="47"/>
        <end position="66"/>
    </location>
</feature>
<protein>
    <submittedName>
        <fullName evidence="2">Uncharacterized protein</fullName>
    </submittedName>
</protein>
<keyword evidence="1" id="KW-0812">Transmembrane</keyword>
<proteinExistence type="predicted"/>
<reference evidence="2 3" key="1">
    <citation type="journal article" date="2018" name="Nat. Ecol. Evol.">
        <title>Pezizomycetes genomes reveal the molecular basis of ectomycorrhizal truffle lifestyle.</title>
        <authorList>
            <person name="Murat C."/>
            <person name="Payen T."/>
            <person name="Noel B."/>
            <person name="Kuo A."/>
            <person name="Morin E."/>
            <person name="Chen J."/>
            <person name="Kohler A."/>
            <person name="Krizsan K."/>
            <person name="Balestrini R."/>
            <person name="Da Silva C."/>
            <person name="Montanini B."/>
            <person name="Hainaut M."/>
            <person name="Levati E."/>
            <person name="Barry K.W."/>
            <person name="Belfiori B."/>
            <person name="Cichocki N."/>
            <person name="Clum A."/>
            <person name="Dockter R.B."/>
            <person name="Fauchery L."/>
            <person name="Guy J."/>
            <person name="Iotti M."/>
            <person name="Le Tacon F."/>
            <person name="Lindquist E.A."/>
            <person name="Lipzen A."/>
            <person name="Malagnac F."/>
            <person name="Mello A."/>
            <person name="Molinier V."/>
            <person name="Miyauchi S."/>
            <person name="Poulain J."/>
            <person name="Riccioni C."/>
            <person name="Rubini A."/>
            <person name="Sitrit Y."/>
            <person name="Splivallo R."/>
            <person name="Traeger S."/>
            <person name="Wang M."/>
            <person name="Zifcakova L."/>
            <person name="Wipf D."/>
            <person name="Zambonelli A."/>
            <person name="Paolocci F."/>
            <person name="Nowrousian M."/>
            <person name="Ottonello S."/>
            <person name="Baldrian P."/>
            <person name="Spatafora J.W."/>
            <person name="Henrissat B."/>
            <person name="Nagy L.G."/>
            <person name="Aury J.M."/>
            <person name="Wincker P."/>
            <person name="Grigoriev I.V."/>
            <person name="Bonfante P."/>
            <person name="Martin F.M."/>
        </authorList>
    </citation>
    <scope>NUCLEOTIDE SEQUENCE [LARGE SCALE GENOMIC DNA]</scope>
    <source>
        <strain evidence="2 3">120613-1</strain>
    </source>
</reference>
<sequence>MTIYYVLYYWQNNYLLLHISNNTANRGEKIHLACPSKQEKYTSHYSALHFLLLLLLLLLFLLFHYQKPNLPCSITPRHWFESQSSTLLYYTTSGSLLLLFFFFFSIR</sequence>
<evidence type="ECO:0000313" key="2">
    <source>
        <dbReference type="EMBL" id="RPA95298.1"/>
    </source>
</evidence>
<keyword evidence="1" id="KW-1133">Transmembrane helix</keyword>
<gene>
    <name evidence="2" type="ORF">L873DRAFT_1322913</name>
</gene>
<organism evidence="2 3">
    <name type="scientific">Choiromyces venosus 120613-1</name>
    <dbReference type="NCBI Taxonomy" id="1336337"/>
    <lineage>
        <taxon>Eukaryota</taxon>
        <taxon>Fungi</taxon>
        <taxon>Dikarya</taxon>
        <taxon>Ascomycota</taxon>
        <taxon>Pezizomycotina</taxon>
        <taxon>Pezizomycetes</taxon>
        <taxon>Pezizales</taxon>
        <taxon>Tuberaceae</taxon>
        <taxon>Choiromyces</taxon>
    </lineage>
</organism>